<dbReference type="PANTHER" id="PTHR15394:SF3">
    <property type="entry name" value="SERINE HYDROLASE RBBP9"/>
    <property type="match status" value="1"/>
</dbReference>
<dbReference type="Gene3D" id="3.40.50.1820">
    <property type="entry name" value="alpha/beta hydrolase"/>
    <property type="match status" value="1"/>
</dbReference>
<dbReference type="EMBL" id="HBGG01027412">
    <property type="protein sequence ID" value="CAD9211879.1"/>
    <property type="molecule type" value="Transcribed_RNA"/>
</dbReference>
<dbReference type="AlphaFoldDB" id="A0A7S1SYI5"/>
<name>A0A7S1SYI5_9CHLO</name>
<dbReference type="PANTHER" id="PTHR15394">
    <property type="entry name" value="SERINE HYDROLASE RBBP9"/>
    <property type="match status" value="1"/>
</dbReference>
<dbReference type="InterPro" id="IPR029058">
    <property type="entry name" value="AB_hydrolase_fold"/>
</dbReference>
<sequence>MGIPDERASGYFSRPWQWDKQASNVGAIAQLASTDDPFLPIEEQRKVGQGGLAGRCKYVEKGQRSHWFQPSKDLMTEVLWVIENGGHTPRGMGDV</sequence>
<gene>
    <name evidence="1" type="ORF">TCHU04912_LOCUS14118</name>
</gene>
<evidence type="ECO:0000313" key="1">
    <source>
        <dbReference type="EMBL" id="CAD9211879.1"/>
    </source>
</evidence>
<protein>
    <submittedName>
        <fullName evidence="1">Uncharacterized protein</fullName>
    </submittedName>
</protein>
<accession>A0A7S1SYI5</accession>
<proteinExistence type="predicted"/>
<dbReference type="InterPro" id="IPR010662">
    <property type="entry name" value="RBBP9/YdeN"/>
</dbReference>
<reference evidence="1" key="1">
    <citation type="submission" date="2021-01" db="EMBL/GenBank/DDBJ databases">
        <authorList>
            <person name="Corre E."/>
            <person name="Pelletier E."/>
            <person name="Niang G."/>
            <person name="Scheremetjew M."/>
            <person name="Finn R."/>
            <person name="Kale V."/>
            <person name="Holt S."/>
            <person name="Cochrane G."/>
            <person name="Meng A."/>
            <person name="Brown T."/>
            <person name="Cohen L."/>
        </authorList>
    </citation>
    <scope>NUCLEOTIDE SEQUENCE</scope>
    <source>
        <strain evidence="1">PLY429</strain>
    </source>
</reference>
<organism evidence="1">
    <name type="scientific">Tetraselmis chuii</name>
    <dbReference type="NCBI Taxonomy" id="63592"/>
    <lineage>
        <taxon>Eukaryota</taxon>
        <taxon>Viridiplantae</taxon>
        <taxon>Chlorophyta</taxon>
        <taxon>core chlorophytes</taxon>
        <taxon>Chlorodendrophyceae</taxon>
        <taxon>Chlorodendrales</taxon>
        <taxon>Chlorodendraceae</taxon>
        <taxon>Tetraselmis</taxon>
    </lineage>
</organism>